<keyword evidence="4" id="KW-1003">Cell membrane</keyword>
<feature type="compositionally biased region" description="Basic residues" evidence="9">
    <location>
        <begin position="385"/>
        <end position="398"/>
    </location>
</feature>
<comment type="subcellular location">
    <subcellularLocation>
        <location evidence="8">Cell inner membrane</location>
        <topology evidence="8">Multi-pass membrane protein</topology>
    </subcellularLocation>
    <subcellularLocation>
        <location evidence="1">Cell membrane</location>
        <topology evidence="1">Multi-pass membrane protein</topology>
    </subcellularLocation>
</comment>
<dbReference type="AlphaFoldDB" id="A0A1M4UB06"/>
<dbReference type="PROSITE" id="PS50850">
    <property type="entry name" value="MFS"/>
    <property type="match status" value="1"/>
</dbReference>
<dbReference type="EMBL" id="FQUP01000001">
    <property type="protein sequence ID" value="SHE53818.1"/>
    <property type="molecule type" value="Genomic_DNA"/>
</dbReference>
<evidence type="ECO:0000256" key="6">
    <source>
        <dbReference type="ARBA" id="ARBA00022989"/>
    </source>
</evidence>
<evidence type="ECO:0000313" key="11">
    <source>
        <dbReference type="EMBL" id="SHE53818.1"/>
    </source>
</evidence>
<reference evidence="11 12" key="1">
    <citation type="submission" date="2016-11" db="EMBL/GenBank/DDBJ databases">
        <authorList>
            <person name="Jaros S."/>
            <person name="Januszkiewicz K."/>
            <person name="Wedrychowicz H."/>
        </authorList>
    </citation>
    <scope>NUCLEOTIDE SEQUENCE [LARGE SCALE GENOMIC DNA]</scope>
    <source>
        <strain evidence="11 12">DSM 19436</strain>
    </source>
</reference>
<dbReference type="RefSeq" id="WP_210187011.1">
    <property type="nucleotide sequence ID" value="NZ_FQUP01000001.1"/>
</dbReference>
<evidence type="ECO:0000256" key="4">
    <source>
        <dbReference type="ARBA" id="ARBA00022475"/>
    </source>
</evidence>
<accession>A0A1M4UB06</accession>
<evidence type="ECO:0000256" key="1">
    <source>
        <dbReference type="ARBA" id="ARBA00004651"/>
    </source>
</evidence>
<dbReference type="STRING" id="1122133.SAMN02745157_0393"/>
<organism evidence="11 12">
    <name type="scientific">Kaistia soli DSM 19436</name>
    <dbReference type="NCBI Taxonomy" id="1122133"/>
    <lineage>
        <taxon>Bacteria</taxon>
        <taxon>Pseudomonadati</taxon>
        <taxon>Pseudomonadota</taxon>
        <taxon>Alphaproteobacteria</taxon>
        <taxon>Hyphomicrobiales</taxon>
        <taxon>Kaistiaceae</taxon>
        <taxon>Kaistia</taxon>
    </lineage>
</organism>
<protein>
    <recommendedName>
        <fullName evidence="8">Bcr/CflA family efflux transporter</fullName>
    </recommendedName>
</protein>
<keyword evidence="12" id="KW-1185">Reference proteome</keyword>
<feature type="transmembrane region" description="Helical" evidence="8">
    <location>
        <begin position="81"/>
        <end position="99"/>
    </location>
</feature>
<feature type="transmembrane region" description="Helical" evidence="8">
    <location>
        <begin position="52"/>
        <end position="69"/>
    </location>
</feature>
<dbReference type="NCBIfam" id="TIGR00710">
    <property type="entry name" value="efflux_Bcr_CflA"/>
    <property type="match status" value="1"/>
</dbReference>
<evidence type="ECO:0000256" key="5">
    <source>
        <dbReference type="ARBA" id="ARBA00022692"/>
    </source>
</evidence>
<feature type="transmembrane region" description="Helical" evidence="8">
    <location>
        <begin position="105"/>
        <end position="126"/>
    </location>
</feature>
<feature type="transmembrane region" description="Helical" evidence="8">
    <location>
        <begin position="138"/>
        <end position="162"/>
    </location>
</feature>
<evidence type="ECO:0000259" key="10">
    <source>
        <dbReference type="PROSITE" id="PS50850"/>
    </source>
</evidence>
<proteinExistence type="inferred from homology"/>
<feature type="transmembrane region" description="Helical" evidence="8">
    <location>
        <begin position="283"/>
        <end position="300"/>
    </location>
</feature>
<keyword evidence="5 8" id="KW-0812">Transmembrane</keyword>
<name>A0A1M4UB06_9HYPH</name>
<dbReference type="CDD" id="cd17320">
    <property type="entry name" value="MFS_MdfA_MDR_like"/>
    <property type="match status" value="1"/>
</dbReference>
<dbReference type="PANTHER" id="PTHR23502">
    <property type="entry name" value="MAJOR FACILITATOR SUPERFAMILY"/>
    <property type="match status" value="1"/>
</dbReference>
<dbReference type="InterPro" id="IPR036259">
    <property type="entry name" value="MFS_trans_sf"/>
</dbReference>
<dbReference type="Pfam" id="PF07690">
    <property type="entry name" value="MFS_1"/>
    <property type="match status" value="1"/>
</dbReference>
<evidence type="ECO:0000256" key="8">
    <source>
        <dbReference type="RuleBase" id="RU365088"/>
    </source>
</evidence>
<dbReference type="PANTHER" id="PTHR23502:SF132">
    <property type="entry name" value="POLYAMINE TRANSPORTER 2-RELATED"/>
    <property type="match status" value="1"/>
</dbReference>
<feature type="transmembrane region" description="Helical" evidence="8">
    <location>
        <begin position="168"/>
        <end position="187"/>
    </location>
</feature>
<dbReference type="Proteomes" id="UP000184485">
    <property type="component" value="Unassembled WGS sequence"/>
</dbReference>
<dbReference type="GO" id="GO:0042910">
    <property type="term" value="F:xenobiotic transmembrane transporter activity"/>
    <property type="evidence" value="ECO:0007669"/>
    <property type="project" value="InterPro"/>
</dbReference>
<dbReference type="Gene3D" id="1.20.1720.10">
    <property type="entry name" value="Multidrug resistance protein D"/>
    <property type="match status" value="1"/>
</dbReference>
<keyword evidence="6 8" id="KW-1133">Transmembrane helix</keyword>
<feature type="transmembrane region" description="Helical" evidence="8">
    <location>
        <begin position="255"/>
        <end position="276"/>
    </location>
</feature>
<evidence type="ECO:0000256" key="9">
    <source>
        <dbReference type="SAM" id="MobiDB-lite"/>
    </source>
</evidence>
<dbReference type="InterPro" id="IPR004812">
    <property type="entry name" value="Efflux_drug-R_Bcr/CmlA"/>
</dbReference>
<feature type="transmembrane region" description="Helical" evidence="8">
    <location>
        <begin position="217"/>
        <end position="243"/>
    </location>
</feature>
<dbReference type="InterPro" id="IPR011701">
    <property type="entry name" value="MFS"/>
</dbReference>
<evidence type="ECO:0000256" key="7">
    <source>
        <dbReference type="ARBA" id="ARBA00023136"/>
    </source>
</evidence>
<evidence type="ECO:0000313" key="12">
    <source>
        <dbReference type="Proteomes" id="UP000184485"/>
    </source>
</evidence>
<dbReference type="SUPFAM" id="SSF103473">
    <property type="entry name" value="MFS general substrate transporter"/>
    <property type="match status" value="1"/>
</dbReference>
<gene>
    <name evidence="11" type="ORF">SAMN02745157_0393</name>
</gene>
<dbReference type="GO" id="GO:1990961">
    <property type="term" value="P:xenobiotic detoxification by transmembrane export across the plasma membrane"/>
    <property type="evidence" value="ECO:0007669"/>
    <property type="project" value="InterPro"/>
</dbReference>
<comment type="similarity">
    <text evidence="2 8">Belongs to the major facilitator superfamily. Bcr/CmlA family.</text>
</comment>
<evidence type="ECO:0000256" key="2">
    <source>
        <dbReference type="ARBA" id="ARBA00006236"/>
    </source>
</evidence>
<evidence type="ECO:0000256" key="3">
    <source>
        <dbReference type="ARBA" id="ARBA00022448"/>
    </source>
</evidence>
<dbReference type="GO" id="GO:0005886">
    <property type="term" value="C:plasma membrane"/>
    <property type="evidence" value="ECO:0007669"/>
    <property type="project" value="UniProtKB-SubCell"/>
</dbReference>
<feature type="domain" description="Major facilitator superfamily (MFS) profile" evidence="10">
    <location>
        <begin position="14"/>
        <end position="436"/>
    </location>
</feature>
<feature type="region of interest" description="Disordered" evidence="9">
    <location>
        <begin position="368"/>
        <end position="426"/>
    </location>
</feature>
<keyword evidence="8" id="KW-0997">Cell inner membrane</keyword>
<keyword evidence="7 8" id="KW-0472">Membrane</keyword>
<feature type="compositionally biased region" description="Basic residues" evidence="9">
    <location>
        <begin position="412"/>
        <end position="426"/>
    </location>
</feature>
<keyword evidence="3 8" id="KW-0813">Transport</keyword>
<comment type="caution">
    <text evidence="8">Lacks conserved residue(s) required for the propagation of feature annotation.</text>
</comment>
<dbReference type="InterPro" id="IPR020846">
    <property type="entry name" value="MFS_dom"/>
</dbReference>
<sequence>MRSATIPVRHGTRMLVTLAVLLAFASISTDLFLPALPAMSEALKASEGSLQFTISGYLLGFGFGQLFWGPISDRFGRRAPVAIGVAIFVIGSAGCALSTDVWQIVGWRVVQALGASAGVALARAMVRDLYDRNHAAKVLSGLMTVMAVAPLLGPSVGAQILAAFSWQAIFWSLVLIGGATLVAILALPETLPVGEREVSPIWHAFGDYPPLLRNRTLIGYAAAVGFYYFGIFANIAGGAFAFISYHHLTPQQYGLVFASGVVGVMVANIANVRLVTRIGSDRLLIVGASGAALSGLWLGVVTTTDLGGVWGAPAGPVPVRGDERLHPCQCGRRRPGQCSSQGGNSRGPLRSHSVWQRHGRLRVCRAAGERNPGADGLGHECRRPGMPRKRPAHGRRPTPAKSCLPEGPVSSRSRRPTSIRTRPRSMIRCCKKVRSD</sequence>
<feature type="region of interest" description="Disordered" evidence="9">
    <location>
        <begin position="332"/>
        <end position="352"/>
    </location>
</feature>